<organism evidence="2 3">
    <name type="scientific">Channa argus</name>
    <name type="common">Northern snakehead</name>
    <name type="synonym">Ophicephalus argus</name>
    <dbReference type="NCBI Taxonomy" id="215402"/>
    <lineage>
        <taxon>Eukaryota</taxon>
        <taxon>Metazoa</taxon>
        <taxon>Chordata</taxon>
        <taxon>Craniata</taxon>
        <taxon>Vertebrata</taxon>
        <taxon>Euteleostomi</taxon>
        <taxon>Actinopterygii</taxon>
        <taxon>Neopterygii</taxon>
        <taxon>Teleostei</taxon>
        <taxon>Neoteleostei</taxon>
        <taxon>Acanthomorphata</taxon>
        <taxon>Anabantaria</taxon>
        <taxon>Anabantiformes</taxon>
        <taxon>Channoidei</taxon>
        <taxon>Channidae</taxon>
        <taxon>Channa</taxon>
    </lineage>
</organism>
<evidence type="ECO:0000256" key="1">
    <source>
        <dbReference type="SAM" id="MobiDB-lite"/>
    </source>
</evidence>
<proteinExistence type="predicted"/>
<feature type="compositionally biased region" description="Polar residues" evidence="1">
    <location>
        <begin position="207"/>
        <end position="216"/>
    </location>
</feature>
<reference evidence="3" key="2">
    <citation type="submission" date="2019-02" db="EMBL/GenBank/DDBJ databases">
        <title>Opniocepnalus argus Var Kimnra genome.</title>
        <authorList>
            <person name="Zhou C."/>
            <person name="Xiao S."/>
        </authorList>
    </citation>
    <scope>NUCLEOTIDE SEQUENCE [LARGE SCALE GENOMIC DNA]</scope>
</reference>
<protein>
    <submittedName>
        <fullName evidence="2">Uncharacterized protein</fullName>
    </submittedName>
</protein>
<dbReference type="Proteomes" id="UP000503349">
    <property type="component" value="Chromosome 7"/>
</dbReference>
<dbReference type="EMBL" id="CM015718">
    <property type="protein sequence ID" value="KAF3692486.1"/>
    <property type="molecule type" value="Genomic_DNA"/>
</dbReference>
<evidence type="ECO:0000313" key="3">
    <source>
        <dbReference type="Proteomes" id="UP000503349"/>
    </source>
</evidence>
<evidence type="ECO:0000313" key="2">
    <source>
        <dbReference type="EMBL" id="KAF3692486.1"/>
    </source>
</evidence>
<gene>
    <name evidence="2" type="ORF">EXN66_Car008162</name>
</gene>
<feature type="region of interest" description="Disordered" evidence="1">
    <location>
        <begin position="21"/>
        <end position="42"/>
    </location>
</feature>
<keyword evidence="3" id="KW-1185">Reference proteome</keyword>
<feature type="region of interest" description="Disordered" evidence="1">
    <location>
        <begin position="195"/>
        <end position="216"/>
    </location>
</feature>
<dbReference type="AlphaFoldDB" id="A0A6G1PR63"/>
<sequence length="216" mass="24025">MHYDIFKGVLESSVLLEHLRQGARRKTGDSHRPDGASVPRSIHQYPNHERHELLPLTLVKLRPPGTLPHPGRFGRPPRGMEWRGNSYSSGPGSGRSCLASACRPSTRGSSGAPSYHCCSQTALQAVDFCWAEQLAGRYRQGGESLGVFAADVQLYTQRSYPTFLAAAREELSLHSFLRRLAPERLRQHVRLATPQSLKEAERAEEASQGSQLGDRW</sequence>
<reference evidence="2 3" key="1">
    <citation type="submission" date="2019-02" db="EMBL/GenBank/DDBJ databases">
        <title>Opniocepnalus argus genome.</title>
        <authorList>
            <person name="Zhou C."/>
            <person name="Xiao S."/>
        </authorList>
    </citation>
    <scope>NUCLEOTIDE SEQUENCE [LARGE SCALE GENOMIC DNA]</scope>
    <source>
        <strain evidence="2">OARG1902GOOAL</strain>
        <tissue evidence="2">Muscle</tissue>
    </source>
</reference>
<accession>A0A6G1PR63</accession>
<name>A0A6G1PR63_CHAAH</name>